<accession>A0A835D3Z1</accession>
<keyword evidence="3" id="KW-1185">Reference proteome</keyword>
<dbReference type="OMA" id="CISSTEW"/>
<sequence length="117" mass="13989">MCINTSESTPSRPMYSTVRKWRSKRSKIRVCRLSRRKRRGSKETAMVRREMELKNMKLFLENRSIVNENEKLRKKALQLLQENQTLMSEFQKQFSHRHDFATPLLHPSKPLISKEVS</sequence>
<protein>
    <submittedName>
        <fullName evidence="2">Uncharacterized protein</fullName>
    </submittedName>
</protein>
<dbReference type="PANTHER" id="PTHR33601">
    <property type="entry name" value="PROTEIN LITTLE ZIPPER 4"/>
    <property type="match status" value="1"/>
</dbReference>
<organism evidence="2 3">
    <name type="scientific">Tetracentron sinense</name>
    <name type="common">Spur-leaf</name>
    <dbReference type="NCBI Taxonomy" id="13715"/>
    <lineage>
        <taxon>Eukaryota</taxon>
        <taxon>Viridiplantae</taxon>
        <taxon>Streptophyta</taxon>
        <taxon>Embryophyta</taxon>
        <taxon>Tracheophyta</taxon>
        <taxon>Spermatophyta</taxon>
        <taxon>Magnoliopsida</taxon>
        <taxon>Trochodendrales</taxon>
        <taxon>Trochodendraceae</taxon>
        <taxon>Tetracentron</taxon>
    </lineage>
</organism>
<dbReference type="AlphaFoldDB" id="A0A835D3Z1"/>
<evidence type="ECO:0000256" key="1">
    <source>
        <dbReference type="SAM" id="Coils"/>
    </source>
</evidence>
<dbReference type="Proteomes" id="UP000655225">
    <property type="component" value="Unassembled WGS sequence"/>
</dbReference>
<dbReference type="InterPro" id="IPR039312">
    <property type="entry name" value="ZPR"/>
</dbReference>
<gene>
    <name evidence="2" type="ORF">HHK36_027897</name>
</gene>
<evidence type="ECO:0000313" key="3">
    <source>
        <dbReference type="Proteomes" id="UP000655225"/>
    </source>
</evidence>
<dbReference type="EMBL" id="JABCRI010000021">
    <property type="protein sequence ID" value="KAF8380411.1"/>
    <property type="molecule type" value="Genomic_DNA"/>
</dbReference>
<comment type="caution">
    <text evidence="2">The sequence shown here is derived from an EMBL/GenBank/DDBJ whole genome shotgun (WGS) entry which is preliminary data.</text>
</comment>
<evidence type="ECO:0000313" key="2">
    <source>
        <dbReference type="EMBL" id="KAF8380411.1"/>
    </source>
</evidence>
<reference evidence="2 3" key="1">
    <citation type="submission" date="2020-04" db="EMBL/GenBank/DDBJ databases">
        <title>Plant Genome Project.</title>
        <authorList>
            <person name="Zhang R.-G."/>
        </authorList>
    </citation>
    <scope>NUCLEOTIDE SEQUENCE [LARGE SCALE GENOMIC DNA]</scope>
    <source>
        <strain evidence="2">YNK0</strain>
        <tissue evidence="2">Leaf</tissue>
    </source>
</reference>
<dbReference type="OrthoDB" id="1918054at2759"/>
<feature type="coiled-coil region" evidence="1">
    <location>
        <begin position="62"/>
        <end position="89"/>
    </location>
</feature>
<keyword evidence="1" id="KW-0175">Coiled coil</keyword>
<name>A0A835D3Z1_TETSI</name>
<dbReference type="PANTHER" id="PTHR33601:SF22">
    <property type="entry name" value="PROTEIN LITTLE ZIPPER 1"/>
    <property type="match status" value="1"/>
</dbReference>
<proteinExistence type="predicted"/>